<name>A0A0F4LC45_9LACO</name>
<proteinExistence type="predicted"/>
<comment type="caution">
    <text evidence="1">The sequence shown here is derived from an EMBL/GenBank/DDBJ whole genome shotgun (WGS) entry which is preliminary data.</text>
</comment>
<dbReference type="AlphaFoldDB" id="A0A0F4LC45"/>
<accession>A0A0F4LC45</accession>
<gene>
    <name evidence="1" type="ORF">JF76_07760</name>
</gene>
<dbReference type="RefSeq" id="WP_045927913.1">
    <property type="nucleotide sequence ID" value="NZ_JBHSZS010000009.1"/>
</dbReference>
<protein>
    <submittedName>
        <fullName evidence="1">Uncharacterized protein</fullName>
    </submittedName>
</protein>
<dbReference type="HOGENOM" id="CLU_194485_2_1_9"/>
<dbReference type="STRING" id="1218493.JF76_07760"/>
<dbReference type="PATRIC" id="fig|1218493.3.peg.822"/>
<dbReference type="Proteomes" id="UP000033533">
    <property type="component" value="Unassembled WGS sequence"/>
</dbReference>
<dbReference type="EMBL" id="JXBY01000017">
    <property type="protein sequence ID" value="KJY56165.1"/>
    <property type="molecule type" value="Genomic_DNA"/>
</dbReference>
<evidence type="ECO:0000313" key="1">
    <source>
        <dbReference type="EMBL" id="KJY56165.1"/>
    </source>
</evidence>
<organism evidence="1 2">
    <name type="scientific">Lactobacillus kullabergensis</name>
    <dbReference type="NCBI Taxonomy" id="1218493"/>
    <lineage>
        <taxon>Bacteria</taxon>
        <taxon>Bacillati</taxon>
        <taxon>Bacillota</taxon>
        <taxon>Bacilli</taxon>
        <taxon>Lactobacillales</taxon>
        <taxon>Lactobacillaceae</taxon>
        <taxon>Lactobacillus</taxon>
    </lineage>
</organism>
<dbReference type="OrthoDB" id="1699217at2"/>
<reference evidence="1 2" key="1">
    <citation type="submission" date="2014-12" db="EMBL/GenBank/DDBJ databases">
        <title>Comparative genomics of the lactic acid bacteria isolated from the honey bee gut.</title>
        <authorList>
            <person name="Ellegaard K.M."/>
            <person name="Tamarit D."/>
            <person name="Javelind E."/>
            <person name="Olofsson T."/>
            <person name="Andersson S.G."/>
            <person name="Vasquez A."/>
        </authorList>
    </citation>
    <scope>NUCLEOTIDE SEQUENCE [LARGE SCALE GENOMIC DNA]</scope>
    <source>
        <strain evidence="1 2">Biut2</strain>
    </source>
</reference>
<evidence type="ECO:0000313" key="2">
    <source>
        <dbReference type="Proteomes" id="UP000033533"/>
    </source>
</evidence>
<sequence length="59" mass="7003">MTKVSDAQLKASRKWDEAHKERKKYIVARSQAKRFVTKLATKEDLEKLKKLIEEKQENT</sequence>